<feature type="domain" description="MurNAc-LAA" evidence="2">
    <location>
        <begin position="69"/>
        <end position="184"/>
    </location>
</feature>
<protein>
    <submittedName>
        <fullName evidence="3">N-acetylmuramoyl-L-alanine amidase</fullName>
    </submittedName>
</protein>
<dbReference type="Proteomes" id="UP001175097">
    <property type="component" value="Unassembled WGS sequence"/>
</dbReference>
<dbReference type="SMART" id="SM00646">
    <property type="entry name" value="Ami_3"/>
    <property type="match status" value="1"/>
</dbReference>
<dbReference type="Pfam" id="PF01520">
    <property type="entry name" value="Amidase_3"/>
    <property type="match status" value="1"/>
</dbReference>
<comment type="caution">
    <text evidence="3">The sequence shown here is derived from an EMBL/GenBank/DDBJ whole genome shotgun (WGS) entry which is preliminary data.</text>
</comment>
<evidence type="ECO:0000256" key="1">
    <source>
        <dbReference type="ARBA" id="ARBA00022801"/>
    </source>
</evidence>
<proteinExistence type="predicted"/>
<evidence type="ECO:0000313" key="4">
    <source>
        <dbReference type="Proteomes" id="UP001175097"/>
    </source>
</evidence>
<dbReference type="InterPro" id="IPR050695">
    <property type="entry name" value="N-acetylmuramoyl_amidase_3"/>
</dbReference>
<gene>
    <name evidence="3" type="ORF">P5G49_04535</name>
</gene>
<dbReference type="Gene3D" id="3.40.630.40">
    <property type="entry name" value="Zn-dependent exopeptidases"/>
    <property type="match status" value="1"/>
</dbReference>
<dbReference type="PANTHER" id="PTHR30404">
    <property type="entry name" value="N-ACETYLMURAMOYL-L-ALANINE AMIDASE"/>
    <property type="match status" value="1"/>
</dbReference>
<keyword evidence="1" id="KW-0378">Hydrolase</keyword>
<dbReference type="SUPFAM" id="SSF53187">
    <property type="entry name" value="Zn-dependent exopeptidases"/>
    <property type="match status" value="1"/>
</dbReference>
<dbReference type="RefSeq" id="WP_301242264.1">
    <property type="nucleotide sequence ID" value="NZ_JAROCC010000002.1"/>
</dbReference>
<organism evidence="3 4">
    <name type="scientific">Sporosarcina highlanderae</name>
    <dbReference type="NCBI Taxonomy" id="3035916"/>
    <lineage>
        <taxon>Bacteria</taxon>
        <taxon>Bacillati</taxon>
        <taxon>Bacillota</taxon>
        <taxon>Bacilli</taxon>
        <taxon>Bacillales</taxon>
        <taxon>Caryophanaceae</taxon>
        <taxon>Sporosarcina</taxon>
    </lineage>
</organism>
<name>A0ABT8JP68_9BACL</name>
<keyword evidence="4" id="KW-1185">Reference proteome</keyword>
<dbReference type="InterPro" id="IPR002508">
    <property type="entry name" value="MurNAc-LAA_cat"/>
</dbReference>
<dbReference type="EMBL" id="JAROCC010000002">
    <property type="protein sequence ID" value="MDN4606742.1"/>
    <property type="molecule type" value="Genomic_DNA"/>
</dbReference>
<accession>A0ABT8JP68</accession>
<reference evidence="3" key="1">
    <citation type="submission" date="2023-03" db="EMBL/GenBank/DDBJ databases">
        <title>MT1 and MT2 Draft Genomes of Novel Species.</title>
        <authorList>
            <person name="Venkateswaran K."/>
        </authorList>
    </citation>
    <scope>NUCLEOTIDE SEQUENCE</scope>
    <source>
        <strain evidence="3">F6_3S_P_2</strain>
    </source>
</reference>
<sequence>MVKIVKIVLDAGHGLNTPGKSSPDGEREWEFNSQVVQACAAKLATYGNVQVLRVDDLTGKTDVPLRERTDRANRWNANVYVAVHHNANTGKWGVWTGVETYVMNSPAVSPKSLELARLVGPRIAEAMGLKDRGVKRANFHVLRETKMPAILTEGGFMDSKIDIQTLRSKERLKAQGEALAEALAVYFKLQ</sequence>
<dbReference type="PANTHER" id="PTHR30404:SF0">
    <property type="entry name" value="N-ACETYLMURAMOYL-L-ALANINE AMIDASE AMIC"/>
    <property type="match status" value="1"/>
</dbReference>
<dbReference type="CDD" id="cd02696">
    <property type="entry name" value="MurNAc-LAA"/>
    <property type="match status" value="1"/>
</dbReference>
<evidence type="ECO:0000259" key="2">
    <source>
        <dbReference type="SMART" id="SM00646"/>
    </source>
</evidence>
<evidence type="ECO:0000313" key="3">
    <source>
        <dbReference type="EMBL" id="MDN4606742.1"/>
    </source>
</evidence>